<dbReference type="EMBL" id="CH991552">
    <property type="protein sequence ID" value="EDQ88969.1"/>
    <property type="molecule type" value="Genomic_DNA"/>
</dbReference>
<feature type="signal peptide" evidence="1">
    <location>
        <begin position="1"/>
        <end position="28"/>
    </location>
</feature>
<evidence type="ECO:0000313" key="3">
    <source>
        <dbReference type="Proteomes" id="UP000001357"/>
    </source>
</evidence>
<evidence type="ECO:0000313" key="2">
    <source>
        <dbReference type="EMBL" id="EDQ88969.1"/>
    </source>
</evidence>
<organism evidence="2 3">
    <name type="scientific">Monosiga brevicollis</name>
    <name type="common">Choanoflagellate</name>
    <dbReference type="NCBI Taxonomy" id="81824"/>
    <lineage>
        <taxon>Eukaryota</taxon>
        <taxon>Choanoflagellata</taxon>
        <taxon>Craspedida</taxon>
        <taxon>Salpingoecidae</taxon>
        <taxon>Monosiga</taxon>
    </lineage>
</organism>
<keyword evidence="1" id="KW-0732">Signal</keyword>
<dbReference type="Gene3D" id="3.40.50.1820">
    <property type="entry name" value="alpha/beta hydrolase"/>
    <property type="match status" value="1"/>
</dbReference>
<dbReference type="KEGG" id="mbr:MONBRDRAFT_25727"/>
<dbReference type="RefSeq" id="XP_001746074.1">
    <property type="nucleotide sequence ID" value="XM_001746022.1"/>
</dbReference>
<dbReference type="Proteomes" id="UP000001357">
    <property type="component" value="Unassembled WGS sequence"/>
</dbReference>
<dbReference type="InParanoid" id="A9V091"/>
<feature type="chain" id="PRO_5002744914" evidence="1">
    <location>
        <begin position="29"/>
        <end position="597"/>
    </location>
</feature>
<evidence type="ECO:0000256" key="1">
    <source>
        <dbReference type="SAM" id="SignalP"/>
    </source>
</evidence>
<accession>A9V091</accession>
<dbReference type="GeneID" id="5891487"/>
<dbReference type="AlphaFoldDB" id="A9V091"/>
<dbReference type="InterPro" id="IPR029058">
    <property type="entry name" value="AB_hydrolase_fold"/>
</dbReference>
<sequence length="597" mass="65732">MTVQAHSQRTAGLGLLLLLLLQGGGGKASVIKSWRGFGPFPVGKTEYDADPLLAQLPIHEATKNSSLRLISETSSDGFVGWQPFRAANDQGWVQVQFPNVNYNHVVQALNSITAIEFQAWFYASFKVPSARTYYVRCQGVHNFEIAPAHEPATRFHHGDIYSNLDLWTPLSLNTGTYHLRFRLRGRGSAQFRCELRSTSLCNHLVASHSCKVSHPYSSLQRRQVVLLRVTSARHMHQSIAHTSAALSLPCYVAPGQLRRCGLQVYLPKFTPSKLGDACVLLTIEAVDENGASLGISFETALRCRGRLQSFRYSYLDHDSTLVYAAAIAPQDCSTCAGTGGCDFELSLSGVGVTPEGQADAHKYKAQPTQADYSFGYSDRWVICPERPHAHNWEGMGFQTATYAPVMAAASADPAHHPLSFESASAPGTELSTSSGYACNHHWPFSSTKSVLETAIAEHDCTKSAMNMAGKPILIRHGSHDRTVPHLRLNVTYQEFEGQDHWWWDSSLPNDGGVVFDPTVRTFVQTAAEWRHRVRPAQFDVASLNPATFSGLYGVRILNPRRTGRAAHIRVSEGPAKCSFTLEARNVFAFEISAKVGL</sequence>
<reference evidence="2 3" key="1">
    <citation type="journal article" date="2008" name="Nature">
        <title>The genome of the choanoflagellate Monosiga brevicollis and the origin of metazoans.</title>
        <authorList>
            <consortium name="JGI Sequencing"/>
            <person name="King N."/>
            <person name="Westbrook M.J."/>
            <person name="Young S.L."/>
            <person name="Kuo A."/>
            <person name="Abedin M."/>
            <person name="Chapman J."/>
            <person name="Fairclough S."/>
            <person name="Hellsten U."/>
            <person name="Isogai Y."/>
            <person name="Letunic I."/>
            <person name="Marr M."/>
            <person name="Pincus D."/>
            <person name="Putnam N."/>
            <person name="Rokas A."/>
            <person name="Wright K.J."/>
            <person name="Zuzow R."/>
            <person name="Dirks W."/>
            <person name="Good M."/>
            <person name="Goodstein D."/>
            <person name="Lemons D."/>
            <person name="Li W."/>
            <person name="Lyons J.B."/>
            <person name="Morris A."/>
            <person name="Nichols S."/>
            <person name="Richter D.J."/>
            <person name="Salamov A."/>
            <person name="Bork P."/>
            <person name="Lim W.A."/>
            <person name="Manning G."/>
            <person name="Miller W.T."/>
            <person name="McGinnis W."/>
            <person name="Shapiro H."/>
            <person name="Tjian R."/>
            <person name="Grigoriev I.V."/>
            <person name="Rokhsar D."/>
        </authorList>
    </citation>
    <scope>NUCLEOTIDE SEQUENCE [LARGE SCALE GENOMIC DNA]</scope>
    <source>
        <strain evidence="3">MX1 / ATCC 50154</strain>
    </source>
</reference>
<name>A9V091_MONBE</name>
<gene>
    <name evidence="2" type="ORF">MONBRDRAFT_25727</name>
</gene>
<dbReference type="eggNOG" id="ENOG502SPY6">
    <property type="taxonomic scope" value="Eukaryota"/>
</dbReference>
<proteinExistence type="predicted"/>
<dbReference type="SUPFAM" id="SSF53474">
    <property type="entry name" value="alpha/beta-Hydrolases"/>
    <property type="match status" value="1"/>
</dbReference>
<keyword evidence="3" id="KW-1185">Reference proteome</keyword>
<protein>
    <submittedName>
        <fullName evidence="2">Uncharacterized protein</fullName>
    </submittedName>
</protein>